<keyword evidence="3" id="KW-1185">Reference proteome</keyword>
<accession>A0ABX5HEQ3</accession>
<feature type="transmembrane region" description="Helical" evidence="1">
    <location>
        <begin position="37"/>
        <end position="59"/>
    </location>
</feature>
<evidence type="ECO:0000256" key="1">
    <source>
        <dbReference type="SAM" id="Phobius"/>
    </source>
</evidence>
<reference evidence="2 3" key="1">
    <citation type="submission" date="2018-03" db="EMBL/GenBank/DDBJ databases">
        <title>Whole Genome Sequencing of Escherichia coli isolates from wildlife.</title>
        <authorList>
            <person name="Whitehouse C.A."/>
            <person name="Lacher D.W."/>
            <person name="Mammel M.K."/>
            <person name="Barnaba T."/>
            <person name="Lorch J.M."/>
        </authorList>
    </citation>
    <scope>NUCLEOTIDE SEQUENCE [LARGE SCALE GENOMIC DNA]</scope>
    <source>
        <strain evidence="2 3">20507-2</strain>
    </source>
</reference>
<keyword evidence="1" id="KW-0812">Transmembrane</keyword>
<evidence type="ECO:0000313" key="3">
    <source>
        <dbReference type="Proteomes" id="UP000240382"/>
    </source>
</evidence>
<gene>
    <name evidence="2" type="ORF">C7B09_19070</name>
</gene>
<proteinExistence type="predicted"/>
<organism evidence="2 3">
    <name type="scientific">Escherichia albertii</name>
    <dbReference type="NCBI Taxonomy" id="208962"/>
    <lineage>
        <taxon>Bacteria</taxon>
        <taxon>Pseudomonadati</taxon>
        <taxon>Pseudomonadota</taxon>
        <taxon>Gammaproteobacteria</taxon>
        <taxon>Enterobacterales</taxon>
        <taxon>Enterobacteriaceae</taxon>
        <taxon>Escherichia</taxon>
    </lineage>
</organism>
<evidence type="ECO:0000313" key="2">
    <source>
        <dbReference type="EMBL" id="PSY39783.1"/>
    </source>
</evidence>
<dbReference type="Proteomes" id="UP000240382">
    <property type="component" value="Unassembled WGS sequence"/>
</dbReference>
<dbReference type="EMBL" id="PYQT01000025">
    <property type="protein sequence ID" value="PSY39783.1"/>
    <property type="molecule type" value="Genomic_DNA"/>
</dbReference>
<comment type="caution">
    <text evidence="2">The sequence shown here is derived from an EMBL/GenBank/DDBJ whole genome shotgun (WGS) entry which is preliminary data.</text>
</comment>
<keyword evidence="1" id="KW-1133">Transmembrane helix</keyword>
<sequence length="68" mass="7473">MWFFIACNRNSALFTAKIRKKGFRFFHAIVSELTGSVGINVTFSLFLLGGSFGIFVAAADEQILPAVQ</sequence>
<name>A0ABX5HEQ3_ESCAL</name>
<keyword evidence="1" id="KW-0472">Membrane</keyword>
<protein>
    <submittedName>
        <fullName evidence="2">Uncharacterized protein</fullName>
    </submittedName>
</protein>